<evidence type="ECO:0000259" key="2">
    <source>
        <dbReference type="PROSITE" id="PS50404"/>
    </source>
</evidence>
<dbReference type="PROSITE" id="PS50404">
    <property type="entry name" value="GST_NTER"/>
    <property type="match status" value="1"/>
</dbReference>
<dbReference type="Pfam" id="PF14497">
    <property type="entry name" value="GST_C_3"/>
    <property type="match status" value="1"/>
</dbReference>
<dbReference type="CDD" id="cd03192">
    <property type="entry name" value="GST_C_Sigma_like"/>
    <property type="match status" value="1"/>
</dbReference>
<dbReference type="PANTHER" id="PTHR11571:SF252">
    <property type="entry name" value="GLUTATHIONE S-TRANSFERASE"/>
    <property type="match status" value="1"/>
</dbReference>
<comment type="caution">
    <text evidence="4">The sequence shown here is derived from an EMBL/GenBank/DDBJ whole genome shotgun (WGS) entry which is preliminary data.</text>
</comment>
<dbReference type="InterPro" id="IPR036282">
    <property type="entry name" value="Glutathione-S-Trfase_C_sf"/>
</dbReference>
<feature type="region of interest" description="Disordered" evidence="1">
    <location>
        <begin position="243"/>
        <end position="269"/>
    </location>
</feature>
<organism evidence="4 5">
    <name type="scientific">Nannochloropsis gaditana</name>
    <dbReference type="NCBI Taxonomy" id="72520"/>
    <lineage>
        <taxon>Eukaryota</taxon>
        <taxon>Sar</taxon>
        <taxon>Stramenopiles</taxon>
        <taxon>Ochrophyta</taxon>
        <taxon>Eustigmatophyceae</taxon>
        <taxon>Eustigmatales</taxon>
        <taxon>Monodopsidaceae</taxon>
        <taxon>Nannochloropsis</taxon>
    </lineage>
</organism>
<evidence type="ECO:0000313" key="5">
    <source>
        <dbReference type="Proteomes" id="UP000019335"/>
    </source>
</evidence>
<dbReference type="GO" id="GO:0006749">
    <property type="term" value="P:glutathione metabolic process"/>
    <property type="evidence" value="ECO:0007669"/>
    <property type="project" value="TreeGrafter"/>
</dbReference>
<dbReference type="Pfam" id="PF02798">
    <property type="entry name" value="GST_N"/>
    <property type="match status" value="1"/>
</dbReference>
<evidence type="ECO:0000313" key="4">
    <source>
        <dbReference type="EMBL" id="EWM22337.1"/>
    </source>
</evidence>
<accession>W7T781</accession>
<dbReference type="EMBL" id="AZIL01002199">
    <property type="protein sequence ID" value="EWM22337.1"/>
    <property type="molecule type" value="Genomic_DNA"/>
</dbReference>
<dbReference type="OrthoDB" id="420389at2759"/>
<sequence length="269" mass="30295">MVRPIFPEQHGKNRKRKNSFSKLPACGCVPWIPHRQTLKIKISMAPFPSLRLIYFDFGGRAEAIRVALHVGKVPFEDVRITEQEFSQQKAAGKYPFGSVPVLEVDSVAYAQSVGILRYVGRLGGLYPEDPLAGLAIDQVVGSVEDIVVATVPYLFASESEKASLKDKLEKNVYPRFFSAFERLLHADEEGFFVGKHLTIADLAVYPILQWITTSIVGPESLDPFPLLKALFRKIEEHEMVKDYYEQERRNSHKEGPEAGKMNTESNKGK</sequence>
<dbReference type="SFLD" id="SFLDG00363">
    <property type="entry name" value="AMPS_(cytGST):_Alpha-__Mu-__Pi"/>
    <property type="match status" value="1"/>
</dbReference>
<dbReference type="SUPFAM" id="SSF52833">
    <property type="entry name" value="Thioredoxin-like"/>
    <property type="match status" value="1"/>
</dbReference>
<dbReference type="InterPro" id="IPR040079">
    <property type="entry name" value="Glutathione_S-Trfase"/>
</dbReference>
<dbReference type="Gene3D" id="1.20.1050.10">
    <property type="match status" value="1"/>
</dbReference>
<dbReference type="PANTHER" id="PTHR11571">
    <property type="entry name" value="GLUTATHIONE S-TRANSFERASE"/>
    <property type="match status" value="1"/>
</dbReference>
<dbReference type="InterPro" id="IPR004045">
    <property type="entry name" value="Glutathione_S-Trfase_N"/>
</dbReference>
<dbReference type="InterPro" id="IPR036249">
    <property type="entry name" value="Thioredoxin-like_sf"/>
</dbReference>
<dbReference type="InterPro" id="IPR010987">
    <property type="entry name" value="Glutathione-S-Trfase_C-like"/>
</dbReference>
<protein>
    <submittedName>
        <fullName evidence="4">Glutathione s</fullName>
    </submittedName>
</protein>
<dbReference type="InterPro" id="IPR004046">
    <property type="entry name" value="GST_C"/>
</dbReference>
<evidence type="ECO:0000256" key="1">
    <source>
        <dbReference type="SAM" id="MobiDB-lite"/>
    </source>
</evidence>
<dbReference type="CDD" id="cd03039">
    <property type="entry name" value="GST_N_Sigma_like"/>
    <property type="match status" value="1"/>
</dbReference>
<dbReference type="SFLD" id="SFLDG01205">
    <property type="entry name" value="AMPS.1"/>
    <property type="match status" value="1"/>
</dbReference>
<dbReference type="GO" id="GO:0004364">
    <property type="term" value="F:glutathione transferase activity"/>
    <property type="evidence" value="ECO:0007669"/>
    <property type="project" value="TreeGrafter"/>
</dbReference>
<feature type="domain" description="GST N-terminal" evidence="2">
    <location>
        <begin position="48"/>
        <end position="127"/>
    </location>
</feature>
<reference evidence="4 5" key="1">
    <citation type="journal article" date="2014" name="Mol. Plant">
        <title>Chromosome Scale Genome Assembly and Transcriptome Profiling of Nannochloropsis gaditana in Nitrogen Depletion.</title>
        <authorList>
            <person name="Corteggiani Carpinelli E."/>
            <person name="Telatin A."/>
            <person name="Vitulo N."/>
            <person name="Forcato C."/>
            <person name="D'Angelo M."/>
            <person name="Schiavon R."/>
            <person name="Vezzi A."/>
            <person name="Giacometti G.M."/>
            <person name="Morosinotto T."/>
            <person name="Valle G."/>
        </authorList>
    </citation>
    <scope>NUCLEOTIDE SEQUENCE [LARGE SCALE GENOMIC DNA]</scope>
    <source>
        <strain evidence="4 5">B-31</strain>
    </source>
</reference>
<feature type="domain" description="GST C-terminal" evidence="3">
    <location>
        <begin position="129"/>
        <end position="257"/>
    </location>
</feature>
<dbReference type="FunFam" id="1.20.1050.10:FF:000030">
    <property type="entry name" value="Glutathione S-transferase S1"/>
    <property type="match status" value="1"/>
</dbReference>
<dbReference type="PROSITE" id="PS50405">
    <property type="entry name" value="GST_CTER"/>
    <property type="match status" value="1"/>
</dbReference>
<proteinExistence type="predicted"/>
<dbReference type="AlphaFoldDB" id="W7T781"/>
<name>W7T781_9STRA</name>
<gene>
    <name evidence="4" type="primary">GST</name>
    <name evidence="4" type="ORF">Naga_100277g4</name>
</gene>
<dbReference type="SFLD" id="SFLDS00019">
    <property type="entry name" value="Glutathione_Transferase_(cytos"/>
    <property type="match status" value="1"/>
</dbReference>
<keyword evidence="5" id="KW-1185">Reference proteome</keyword>
<dbReference type="InterPro" id="IPR050213">
    <property type="entry name" value="GST_superfamily"/>
</dbReference>
<feature type="compositionally biased region" description="Basic and acidic residues" evidence="1">
    <location>
        <begin position="243"/>
        <end position="257"/>
    </location>
</feature>
<dbReference type="Proteomes" id="UP000019335">
    <property type="component" value="Unassembled WGS sequence"/>
</dbReference>
<dbReference type="Gene3D" id="3.40.30.10">
    <property type="entry name" value="Glutaredoxin"/>
    <property type="match status" value="1"/>
</dbReference>
<evidence type="ECO:0000259" key="3">
    <source>
        <dbReference type="PROSITE" id="PS50405"/>
    </source>
</evidence>
<dbReference type="SUPFAM" id="SSF47616">
    <property type="entry name" value="GST C-terminal domain-like"/>
    <property type="match status" value="1"/>
</dbReference>